<reference evidence="1 2" key="1">
    <citation type="submission" date="2020-11" db="EMBL/GenBank/DDBJ databases">
        <authorList>
            <person name="Wallbank WR R."/>
            <person name="Pardo Diaz C."/>
            <person name="Kozak K."/>
            <person name="Martin S."/>
            <person name="Jiggins C."/>
            <person name="Moest M."/>
            <person name="Warren A I."/>
            <person name="Generalovic N T."/>
            <person name="Byers J.R.P. K."/>
            <person name="Montejo-Kovacevich G."/>
            <person name="Yen C E."/>
        </authorList>
    </citation>
    <scope>NUCLEOTIDE SEQUENCE [LARGE SCALE GENOMIC DNA]</scope>
</reference>
<dbReference type="InParanoid" id="A0A7R8V677"/>
<sequence length="123" mass="14172">MEQSNFFKGERSYRKDVAARKTTWYLQKKRETSEALTLKANHRMVLVLLKADNPYFGLEEEIEDNVGAIKTMIESDQPQWQHKSPTENIGAINIGGNAKMAKKSRHQKLLTAHHTSFLINCRN</sequence>
<name>A0A7R8V677_HERIL</name>
<evidence type="ECO:0000313" key="1">
    <source>
        <dbReference type="EMBL" id="CAD7093676.1"/>
    </source>
</evidence>
<organism evidence="1 2">
    <name type="scientific">Hermetia illucens</name>
    <name type="common">Black soldier fly</name>
    <dbReference type="NCBI Taxonomy" id="343691"/>
    <lineage>
        <taxon>Eukaryota</taxon>
        <taxon>Metazoa</taxon>
        <taxon>Ecdysozoa</taxon>
        <taxon>Arthropoda</taxon>
        <taxon>Hexapoda</taxon>
        <taxon>Insecta</taxon>
        <taxon>Pterygota</taxon>
        <taxon>Neoptera</taxon>
        <taxon>Endopterygota</taxon>
        <taxon>Diptera</taxon>
        <taxon>Brachycera</taxon>
        <taxon>Stratiomyomorpha</taxon>
        <taxon>Stratiomyidae</taxon>
        <taxon>Hermetiinae</taxon>
        <taxon>Hermetia</taxon>
    </lineage>
</organism>
<evidence type="ECO:0000313" key="2">
    <source>
        <dbReference type="Proteomes" id="UP000594454"/>
    </source>
</evidence>
<proteinExistence type="predicted"/>
<gene>
    <name evidence="1" type="ORF">HERILL_LOCUS15948</name>
</gene>
<dbReference type="EMBL" id="LR899014">
    <property type="protein sequence ID" value="CAD7093676.1"/>
    <property type="molecule type" value="Genomic_DNA"/>
</dbReference>
<dbReference type="AlphaFoldDB" id="A0A7R8V677"/>
<accession>A0A7R8V677</accession>
<protein>
    <submittedName>
        <fullName evidence="1">Uncharacterized protein</fullName>
    </submittedName>
</protein>
<dbReference type="Proteomes" id="UP000594454">
    <property type="component" value="Chromosome 6"/>
</dbReference>
<keyword evidence="2" id="KW-1185">Reference proteome</keyword>